<gene>
    <name evidence="2" type="ORF">SAMN04488243_12811</name>
</gene>
<name>A0A1G7IR43_9DEIN</name>
<evidence type="ECO:0000313" key="2">
    <source>
        <dbReference type="EMBL" id="SDF15038.1"/>
    </source>
</evidence>
<dbReference type="Pfam" id="PF00149">
    <property type="entry name" value="Metallophos"/>
    <property type="match status" value="1"/>
</dbReference>
<proteinExistence type="predicted"/>
<sequence>MKRSVRLLVLSDQVHPHIHSPRFPENLPPFDLVLAAGDLPGAYLEYVATKVRVPVLFVPGNHGEEWVWEGEERKRPGGVVNLHGRLFHHRGLLFYGIGGVPRYREGEGQLSEAELLRLALKPLPLALPRRLFHGHGVDVLLTHAPPPGPSAGEDFAHRGARAFLLFHRLFRPRLHVHGHTPLLGANPKRRHRTPLGVEVVHAQGYALIAL</sequence>
<dbReference type="RefSeq" id="WP_176758189.1">
    <property type="nucleotide sequence ID" value="NZ_FNBC01000028.1"/>
</dbReference>
<keyword evidence="3" id="KW-1185">Reference proteome</keyword>
<evidence type="ECO:0000313" key="3">
    <source>
        <dbReference type="Proteomes" id="UP000199446"/>
    </source>
</evidence>
<reference evidence="3" key="1">
    <citation type="submission" date="2016-10" db="EMBL/GenBank/DDBJ databases">
        <authorList>
            <person name="Varghese N."/>
            <person name="Submissions S."/>
        </authorList>
    </citation>
    <scope>NUCLEOTIDE SEQUENCE [LARGE SCALE GENOMIC DNA]</scope>
    <source>
        <strain evidence="3">CGMCC 1.6992</strain>
    </source>
</reference>
<protein>
    <submittedName>
        <fullName evidence="2">Calcineurin-like phosphoesterase</fullName>
    </submittedName>
</protein>
<dbReference type="InterPro" id="IPR029052">
    <property type="entry name" value="Metallo-depent_PP-like"/>
</dbReference>
<feature type="domain" description="Calcineurin-like phosphoesterase" evidence="1">
    <location>
        <begin position="29"/>
        <end position="180"/>
    </location>
</feature>
<dbReference type="AlphaFoldDB" id="A0A1G7IR43"/>
<organism evidence="2 3">
    <name type="scientific">Thermus arciformis</name>
    <dbReference type="NCBI Taxonomy" id="482827"/>
    <lineage>
        <taxon>Bacteria</taxon>
        <taxon>Thermotogati</taxon>
        <taxon>Deinococcota</taxon>
        <taxon>Deinococci</taxon>
        <taxon>Thermales</taxon>
        <taxon>Thermaceae</taxon>
        <taxon>Thermus</taxon>
    </lineage>
</organism>
<dbReference type="Gene3D" id="3.60.21.10">
    <property type="match status" value="1"/>
</dbReference>
<dbReference type="SUPFAM" id="SSF56300">
    <property type="entry name" value="Metallo-dependent phosphatases"/>
    <property type="match status" value="1"/>
</dbReference>
<dbReference type="GO" id="GO:0016787">
    <property type="term" value="F:hydrolase activity"/>
    <property type="evidence" value="ECO:0007669"/>
    <property type="project" value="InterPro"/>
</dbReference>
<evidence type="ECO:0000259" key="1">
    <source>
        <dbReference type="Pfam" id="PF00149"/>
    </source>
</evidence>
<accession>A0A1G7IR43</accession>
<dbReference type="Proteomes" id="UP000199446">
    <property type="component" value="Unassembled WGS sequence"/>
</dbReference>
<dbReference type="EMBL" id="FNBC01000028">
    <property type="protein sequence ID" value="SDF15038.1"/>
    <property type="molecule type" value="Genomic_DNA"/>
</dbReference>
<dbReference type="InterPro" id="IPR004843">
    <property type="entry name" value="Calcineurin-like_PHP"/>
</dbReference>
<dbReference type="STRING" id="482827.SAMN04488243_12811"/>